<evidence type="ECO:0000256" key="2">
    <source>
        <dbReference type="ARBA" id="ARBA00022475"/>
    </source>
</evidence>
<dbReference type="InterPro" id="IPR050297">
    <property type="entry name" value="LipidA_mod_glycosyltrf_83"/>
</dbReference>
<feature type="transmembrane region" description="Helical" evidence="8">
    <location>
        <begin position="309"/>
        <end position="326"/>
    </location>
</feature>
<evidence type="ECO:0000256" key="1">
    <source>
        <dbReference type="ARBA" id="ARBA00004651"/>
    </source>
</evidence>
<dbReference type="PANTHER" id="PTHR33908:SF3">
    <property type="entry name" value="UNDECAPRENYL PHOSPHATE-ALPHA-4-AMINO-4-DEOXY-L-ARABINOSE ARABINOSYL TRANSFERASE"/>
    <property type="match status" value="1"/>
</dbReference>
<dbReference type="GO" id="GO:0009103">
    <property type="term" value="P:lipopolysaccharide biosynthetic process"/>
    <property type="evidence" value="ECO:0007669"/>
    <property type="project" value="UniProtKB-ARBA"/>
</dbReference>
<evidence type="ECO:0000256" key="4">
    <source>
        <dbReference type="ARBA" id="ARBA00022679"/>
    </source>
</evidence>
<keyword evidence="3" id="KW-0328">Glycosyltransferase</keyword>
<reference evidence="10" key="2">
    <citation type="submission" date="2020-01" db="EMBL/GenBank/DDBJ databases">
        <authorList>
            <consortium name="NCBI Pathogen Detection Project"/>
        </authorList>
    </citation>
    <scope>NUCLEOTIDE SEQUENCE</scope>
    <source>
        <strain evidence="10">OLC2673_Aeromonas</strain>
    </source>
</reference>
<dbReference type="GO" id="GO:0006493">
    <property type="term" value="P:protein O-linked glycosylation"/>
    <property type="evidence" value="ECO:0007669"/>
    <property type="project" value="InterPro"/>
</dbReference>
<evidence type="ECO:0000259" key="9">
    <source>
        <dbReference type="Pfam" id="PF02366"/>
    </source>
</evidence>
<dbReference type="AlphaFoldDB" id="A0AAD3YHV2"/>
<keyword evidence="6 8" id="KW-1133">Transmembrane helix</keyword>
<evidence type="ECO:0000256" key="6">
    <source>
        <dbReference type="ARBA" id="ARBA00022989"/>
    </source>
</evidence>
<dbReference type="GO" id="GO:0005886">
    <property type="term" value="C:plasma membrane"/>
    <property type="evidence" value="ECO:0007669"/>
    <property type="project" value="UniProtKB-SubCell"/>
</dbReference>
<keyword evidence="4" id="KW-0808">Transferase</keyword>
<dbReference type="InterPro" id="IPR003342">
    <property type="entry name" value="ArnT-like_N"/>
</dbReference>
<dbReference type="Pfam" id="PF02366">
    <property type="entry name" value="PMT"/>
    <property type="match status" value="1"/>
</dbReference>
<dbReference type="EMBL" id="DACTUL010000001">
    <property type="protein sequence ID" value="HAT6342545.1"/>
    <property type="molecule type" value="Genomic_DNA"/>
</dbReference>
<feature type="transmembrane region" description="Helical" evidence="8">
    <location>
        <begin position="146"/>
        <end position="163"/>
    </location>
</feature>
<sequence>MQPTSTAPNTHLYGLLLMVLAITLMGQFGHQLWTPDEPREAAIAWEMFTSRELAIPTLGGSSFIEKPPLYYILTIPFLALLHDNLGVTVALRLVGALWAMATLLFTGLLARRVLGSSTAALWSVIALGTMEGFIMNSHWIRVDTSLAFFVAFTMWAFAEWYLADRQHMIWCAGLGLSLCFLVKGPIGPITLFFGWLALFLPALKRHLARQEGGRFVIQHLGMTLLFITPIAGWLLALWQHPEGKSLWQQWFWQNQVGRLTGSSAELGHIKPGEYLFYLGGLAEYTLPWLPLVLLWCWQTLRQKQWSASRLFLLSWALGTLLLLSIASTKRTLYLFPLMPVFALMIGQLSVCWPRWLNGYGRGWTLFMFLFALALLMAPFYLPLLPPEIPDNVLRVISTLGWRHVFAAILLIFAVEQLWRWREIHGATLLASAAGIMFMLTFILAYPAIDAAKNMKDDTQHFLFKIPIAQRANIAGWQFGETERGLFSVYGNWQITNVDKTRLNAILTCRDPVYTSLLINQDDPHFQLAQLLAEQPYRLLATGHPRVDKDARAIYWVKGRCLP</sequence>
<feature type="transmembrane region" description="Helical" evidence="8">
    <location>
        <begin position="12"/>
        <end position="30"/>
    </location>
</feature>
<evidence type="ECO:0000256" key="5">
    <source>
        <dbReference type="ARBA" id="ARBA00022692"/>
    </source>
</evidence>
<feature type="transmembrane region" description="Helical" evidence="8">
    <location>
        <begin position="215"/>
        <end position="238"/>
    </location>
</feature>
<evidence type="ECO:0000256" key="8">
    <source>
        <dbReference type="SAM" id="Phobius"/>
    </source>
</evidence>
<feature type="transmembrane region" description="Helical" evidence="8">
    <location>
        <begin position="426"/>
        <end position="448"/>
    </location>
</feature>
<feature type="domain" description="ArnT-like N-terminal" evidence="9">
    <location>
        <begin position="15"/>
        <end position="240"/>
    </location>
</feature>
<name>A0AAD3YHV2_AERHY</name>
<evidence type="ECO:0000256" key="7">
    <source>
        <dbReference type="ARBA" id="ARBA00023136"/>
    </source>
</evidence>
<feature type="transmembrane region" description="Helical" evidence="8">
    <location>
        <begin position="274"/>
        <end position="297"/>
    </location>
</feature>
<dbReference type="GO" id="GO:0010041">
    <property type="term" value="P:response to iron(III) ion"/>
    <property type="evidence" value="ECO:0007669"/>
    <property type="project" value="TreeGrafter"/>
</dbReference>
<feature type="transmembrane region" description="Helical" evidence="8">
    <location>
        <begin position="175"/>
        <end position="203"/>
    </location>
</feature>
<dbReference type="GO" id="GO:0000030">
    <property type="term" value="F:mannosyltransferase activity"/>
    <property type="evidence" value="ECO:0007669"/>
    <property type="project" value="InterPro"/>
</dbReference>
<evidence type="ECO:0000313" key="11">
    <source>
        <dbReference type="Proteomes" id="UP000859505"/>
    </source>
</evidence>
<evidence type="ECO:0000256" key="3">
    <source>
        <dbReference type="ARBA" id="ARBA00022676"/>
    </source>
</evidence>
<feature type="transmembrane region" description="Helical" evidence="8">
    <location>
        <begin position="363"/>
        <end position="381"/>
    </location>
</feature>
<comment type="subcellular location">
    <subcellularLocation>
        <location evidence="1">Cell membrane</location>
        <topology evidence="1">Multi-pass membrane protein</topology>
    </subcellularLocation>
</comment>
<comment type="caution">
    <text evidence="10">The sequence shown here is derived from an EMBL/GenBank/DDBJ whole genome shotgun (WGS) entry which is preliminary data.</text>
</comment>
<keyword evidence="2" id="KW-1003">Cell membrane</keyword>
<evidence type="ECO:0000313" key="10">
    <source>
        <dbReference type="EMBL" id="HAT6342545.1"/>
    </source>
</evidence>
<dbReference type="GO" id="GO:0016763">
    <property type="term" value="F:pentosyltransferase activity"/>
    <property type="evidence" value="ECO:0007669"/>
    <property type="project" value="TreeGrafter"/>
</dbReference>
<feature type="transmembrane region" description="Helical" evidence="8">
    <location>
        <begin position="332"/>
        <end position="351"/>
    </location>
</feature>
<keyword evidence="7 8" id="KW-0472">Membrane</keyword>
<gene>
    <name evidence="10" type="ORF">JAJ28_000198</name>
</gene>
<protein>
    <submittedName>
        <fullName evidence="10">Phospholipid carrier-dependent glycosyltransferase</fullName>
    </submittedName>
</protein>
<keyword evidence="5 8" id="KW-0812">Transmembrane</keyword>
<dbReference type="Proteomes" id="UP000859505">
    <property type="component" value="Unassembled WGS sequence"/>
</dbReference>
<organism evidence="10 11">
    <name type="scientific">Aeromonas hydrophila</name>
    <dbReference type="NCBI Taxonomy" id="644"/>
    <lineage>
        <taxon>Bacteria</taxon>
        <taxon>Pseudomonadati</taxon>
        <taxon>Pseudomonadota</taxon>
        <taxon>Gammaproteobacteria</taxon>
        <taxon>Aeromonadales</taxon>
        <taxon>Aeromonadaceae</taxon>
        <taxon>Aeromonas</taxon>
    </lineage>
</organism>
<dbReference type="PANTHER" id="PTHR33908">
    <property type="entry name" value="MANNOSYLTRANSFERASE YKCB-RELATED"/>
    <property type="match status" value="1"/>
</dbReference>
<dbReference type="RefSeq" id="WP_408787508.1">
    <property type="nucleotide sequence ID" value="NZ_JBGWTT010000001.1"/>
</dbReference>
<proteinExistence type="predicted"/>
<reference evidence="10" key="1">
    <citation type="journal article" date="2018" name="Genome Biol.">
        <title>SKESA: strategic k-mer extension for scrupulous assemblies.</title>
        <authorList>
            <person name="Souvorov A."/>
            <person name="Agarwala R."/>
            <person name="Lipman D.J."/>
        </authorList>
    </citation>
    <scope>NUCLEOTIDE SEQUENCE</scope>
    <source>
        <strain evidence="10">OLC2673_Aeromonas</strain>
    </source>
</reference>
<feature type="transmembrane region" description="Helical" evidence="8">
    <location>
        <begin position="116"/>
        <end position="134"/>
    </location>
</feature>
<accession>A0AAD3YHV2</accession>
<feature type="transmembrane region" description="Helical" evidence="8">
    <location>
        <begin position="393"/>
        <end position="414"/>
    </location>
</feature>
<feature type="transmembrane region" description="Helical" evidence="8">
    <location>
        <begin position="93"/>
        <end position="110"/>
    </location>
</feature>